<gene>
    <name evidence="1" type="ORF">NYR99_07270</name>
</gene>
<evidence type="ECO:0000313" key="1">
    <source>
        <dbReference type="EMBL" id="WOB27719.1"/>
    </source>
</evidence>
<proteinExistence type="predicted"/>
<dbReference type="EMBL" id="CP103840">
    <property type="protein sequence ID" value="WOB27719.1"/>
    <property type="molecule type" value="Genomic_DNA"/>
</dbReference>
<sequence>MPPPTSTIPDDAFNEEAITAADLRQEGPEFDPQYLLVQSAFGLHVKPGKDGDEGLRSESDIVDLVRRLLDRRKSVDLHFEF</sequence>
<keyword evidence="2" id="KW-1185">Reference proteome</keyword>
<accession>A0ABZ0DBS4</accession>
<dbReference type="RefSeq" id="WP_316691550.1">
    <property type="nucleotide sequence ID" value="NZ_CP103837.1"/>
</dbReference>
<reference evidence="1 2" key="1">
    <citation type="submission" date="2022-08" db="EMBL/GenBank/DDBJ databases">
        <title>Whole genome sequencing-based tracing of a 2022 introduction and outbreak of Xanthomonas hortorum pv. pelargonii.</title>
        <authorList>
            <person name="Iruegas-Bocardo F."/>
            <person name="Weisberg A.K."/>
            <person name="Riutta E.R."/>
            <person name="Kilday K."/>
            <person name="Bonkowski J.C."/>
            <person name="Creswell T."/>
            <person name="Daughtrey M.L."/>
            <person name="Rane K."/>
            <person name="Grunwald N.J."/>
            <person name="Chang J.H."/>
            <person name="Putnam M.L."/>
        </authorList>
    </citation>
    <scope>NUCLEOTIDE SEQUENCE [LARGE SCALE GENOMIC DNA]</scope>
    <source>
        <strain evidence="1 2">22-325</strain>
    </source>
</reference>
<dbReference type="GeneID" id="95583660"/>
<protein>
    <submittedName>
        <fullName evidence="1">Uncharacterized protein</fullName>
    </submittedName>
</protein>
<name>A0ABZ0DBS4_9XANT</name>
<organism evidence="1 2">
    <name type="scientific">Xanthomonas dyei</name>
    <dbReference type="NCBI Taxonomy" id="743699"/>
    <lineage>
        <taxon>Bacteria</taxon>
        <taxon>Pseudomonadati</taxon>
        <taxon>Pseudomonadota</taxon>
        <taxon>Gammaproteobacteria</taxon>
        <taxon>Lysobacterales</taxon>
        <taxon>Lysobacteraceae</taxon>
        <taxon>Xanthomonas</taxon>
    </lineage>
</organism>
<dbReference type="Proteomes" id="UP001304534">
    <property type="component" value="Chromosome"/>
</dbReference>
<evidence type="ECO:0000313" key="2">
    <source>
        <dbReference type="Proteomes" id="UP001304534"/>
    </source>
</evidence>